<evidence type="ECO:0000313" key="2">
    <source>
        <dbReference type="Proteomes" id="UP001162162"/>
    </source>
</evidence>
<keyword evidence="2" id="KW-1185">Reference proteome</keyword>
<reference evidence="1" key="1">
    <citation type="journal article" date="2023" name="Insect Mol. Biol.">
        <title>Genome sequencing provides insights into the evolution of gene families encoding plant cell wall-degrading enzymes in longhorned beetles.</title>
        <authorList>
            <person name="Shin N.R."/>
            <person name="Okamura Y."/>
            <person name="Kirsch R."/>
            <person name="Pauchet Y."/>
        </authorList>
    </citation>
    <scope>NUCLEOTIDE SEQUENCE</scope>
    <source>
        <strain evidence="1">AMC_N1</strain>
    </source>
</reference>
<gene>
    <name evidence="1" type="ORF">NQ318_002310</name>
</gene>
<sequence length="69" mass="7519">MNYGMKRAPANLLEALRMVDSLDGLNSHGRKHKRPSGAQVLWPSEGLAPMLSESRISKDISSGLAQPVF</sequence>
<comment type="caution">
    <text evidence="1">The sequence shown here is derived from an EMBL/GenBank/DDBJ whole genome shotgun (WGS) entry which is preliminary data.</text>
</comment>
<organism evidence="1 2">
    <name type="scientific">Aromia moschata</name>
    <dbReference type="NCBI Taxonomy" id="1265417"/>
    <lineage>
        <taxon>Eukaryota</taxon>
        <taxon>Metazoa</taxon>
        <taxon>Ecdysozoa</taxon>
        <taxon>Arthropoda</taxon>
        <taxon>Hexapoda</taxon>
        <taxon>Insecta</taxon>
        <taxon>Pterygota</taxon>
        <taxon>Neoptera</taxon>
        <taxon>Endopterygota</taxon>
        <taxon>Coleoptera</taxon>
        <taxon>Polyphaga</taxon>
        <taxon>Cucujiformia</taxon>
        <taxon>Chrysomeloidea</taxon>
        <taxon>Cerambycidae</taxon>
        <taxon>Cerambycinae</taxon>
        <taxon>Callichromatini</taxon>
        <taxon>Aromia</taxon>
    </lineage>
</organism>
<dbReference type="EMBL" id="JAPWTK010000017">
    <property type="protein sequence ID" value="KAJ8958516.1"/>
    <property type="molecule type" value="Genomic_DNA"/>
</dbReference>
<protein>
    <submittedName>
        <fullName evidence="1">Uncharacterized protein</fullName>
    </submittedName>
</protein>
<dbReference type="Proteomes" id="UP001162162">
    <property type="component" value="Unassembled WGS sequence"/>
</dbReference>
<accession>A0AAV8Z559</accession>
<evidence type="ECO:0000313" key="1">
    <source>
        <dbReference type="EMBL" id="KAJ8958516.1"/>
    </source>
</evidence>
<proteinExistence type="predicted"/>
<dbReference type="AlphaFoldDB" id="A0AAV8Z559"/>
<name>A0AAV8Z559_9CUCU</name>